<dbReference type="AlphaFoldDB" id="A0AAV9UHN6"/>
<feature type="region of interest" description="Disordered" evidence="1">
    <location>
        <begin position="39"/>
        <end position="59"/>
    </location>
</feature>
<feature type="chain" id="PRO_5043395909" evidence="2">
    <location>
        <begin position="27"/>
        <end position="83"/>
    </location>
</feature>
<name>A0AAV9UHN6_9PEZI</name>
<gene>
    <name evidence="3" type="ORF">TWF696_009048</name>
</gene>
<keyword evidence="4" id="KW-1185">Reference proteome</keyword>
<evidence type="ECO:0000313" key="3">
    <source>
        <dbReference type="EMBL" id="KAK6340724.1"/>
    </source>
</evidence>
<organism evidence="3 4">
    <name type="scientific">Orbilia brochopaga</name>
    <dbReference type="NCBI Taxonomy" id="3140254"/>
    <lineage>
        <taxon>Eukaryota</taxon>
        <taxon>Fungi</taxon>
        <taxon>Dikarya</taxon>
        <taxon>Ascomycota</taxon>
        <taxon>Pezizomycotina</taxon>
        <taxon>Orbiliomycetes</taxon>
        <taxon>Orbiliales</taxon>
        <taxon>Orbiliaceae</taxon>
        <taxon>Orbilia</taxon>
    </lineage>
</organism>
<sequence>MSTTLSNKLFLFFWVIALFFTVSIQAQLTAGTATATIPVPGNGTPTATGLPSPTQTETNSAHTQFSSSLALFGALITAALFSL</sequence>
<evidence type="ECO:0000313" key="4">
    <source>
        <dbReference type="Proteomes" id="UP001375240"/>
    </source>
</evidence>
<feature type="compositionally biased region" description="Polar residues" evidence="1">
    <location>
        <begin position="43"/>
        <end position="59"/>
    </location>
</feature>
<evidence type="ECO:0000256" key="1">
    <source>
        <dbReference type="SAM" id="MobiDB-lite"/>
    </source>
</evidence>
<feature type="signal peptide" evidence="2">
    <location>
        <begin position="1"/>
        <end position="26"/>
    </location>
</feature>
<evidence type="ECO:0000256" key="2">
    <source>
        <dbReference type="SAM" id="SignalP"/>
    </source>
</evidence>
<accession>A0AAV9UHN6</accession>
<comment type="caution">
    <text evidence="3">The sequence shown here is derived from an EMBL/GenBank/DDBJ whole genome shotgun (WGS) entry which is preliminary data.</text>
</comment>
<proteinExistence type="predicted"/>
<dbReference type="EMBL" id="JAVHNQ010000008">
    <property type="protein sequence ID" value="KAK6340724.1"/>
    <property type="molecule type" value="Genomic_DNA"/>
</dbReference>
<protein>
    <submittedName>
        <fullName evidence="3">Uncharacterized protein</fullName>
    </submittedName>
</protein>
<dbReference type="Proteomes" id="UP001375240">
    <property type="component" value="Unassembled WGS sequence"/>
</dbReference>
<keyword evidence="2" id="KW-0732">Signal</keyword>
<reference evidence="3 4" key="1">
    <citation type="submission" date="2019-10" db="EMBL/GenBank/DDBJ databases">
        <authorList>
            <person name="Palmer J.M."/>
        </authorList>
    </citation>
    <scope>NUCLEOTIDE SEQUENCE [LARGE SCALE GENOMIC DNA]</scope>
    <source>
        <strain evidence="3 4">TWF696</strain>
    </source>
</reference>